<protein>
    <submittedName>
        <fullName evidence="1">Uncharacterized protein</fullName>
    </submittedName>
</protein>
<dbReference type="RefSeq" id="WP_283814999.1">
    <property type="nucleotide sequence ID" value="NZ_BMHC01000011.1"/>
</dbReference>
<dbReference type="EMBL" id="BMHC01000011">
    <property type="protein sequence ID" value="GGI27854.1"/>
    <property type="molecule type" value="Genomic_DNA"/>
</dbReference>
<organism evidence="1 2">
    <name type="scientific">Bradyrhizobium guangdongense</name>
    <dbReference type="NCBI Taxonomy" id="1325090"/>
    <lineage>
        <taxon>Bacteria</taxon>
        <taxon>Pseudomonadati</taxon>
        <taxon>Pseudomonadota</taxon>
        <taxon>Alphaproteobacteria</taxon>
        <taxon>Hyphomicrobiales</taxon>
        <taxon>Nitrobacteraceae</taxon>
        <taxon>Bradyrhizobium</taxon>
    </lineage>
</organism>
<sequence>MTDISKEAEFLLQGAAPERFDEIKAEWGNEADRVRLVPVERFEL</sequence>
<evidence type="ECO:0000313" key="2">
    <source>
        <dbReference type="Proteomes" id="UP000625079"/>
    </source>
</evidence>
<reference evidence="1" key="2">
    <citation type="submission" date="2022-12" db="EMBL/GenBank/DDBJ databases">
        <authorList>
            <person name="Sun Q."/>
            <person name="Zhou Y."/>
        </authorList>
    </citation>
    <scope>NUCLEOTIDE SEQUENCE</scope>
    <source>
        <strain evidence="1">CGMCC 1.15034</strain>
    </source>
</reference>
<name>A0AA87W9Y0_9BRAD</name>
<reference evidence="1" key="1">
    <citation type="journal article" date="2014" name="Int. J. Syst. Evol. Microbiol.">
        <title>Complete genome sequence of Corynebacterium casei LMG S-19264T (=DSM 44701T), isolated from a smear-ripened cheese.</title>
        <authorList>
            <consortium name="US DOE Joint Genome Institute (JGI-PGF)"/>
            <person name="Walter F."/>
            <person name="Albersmeier A."/>
            <person name="Kalinowski J."/>
            <person name="Ruckert C."/>
        </authorList>
    </citation>
    <scope>NUCLEOTIDE SEQUENCE</scope>
    <source>
        <strain evidence="1">CGMCC 1.15034</strain>
    </source>
</reference>
<accession>A0AA87W9Y0</accession>
<proteinExistence type="predicted"/>
<evidence type="ECO:0000313" key="1">
    <source>
        <dbReference type="EMBL" id="GGI27854.1"/>
    </source>
</evidence>
<dbReference type="AlphaFoldDB" id="A0AA87W9Y0"/>
<dbReference type="Proteomes" id="UP000625079">
    <property type="component" value="Unassembled WGS sequence"/>
</dbReference>
<gene>
    <name evidence="1" type="ORF">GCM10010987_46470</name>
</gene>
<comment type="caution">
    <text evidence="1">The sequence shown here is derived from an EMBL/GenBank/DDBJ whole genome shotgun (WGS) entry which is preliminary data.</text>
</comment>